<sequence length="258" mass="29203">MEADDIERLISPEGAYACDSDSEGYVDDSDDGEIFYAADDTQRLQFRKEASKARWIEELGMAELVEKKGKMWTTTGIIRGGKTYCSTEETLFLAEIGALDVVGADDTPLFLSEIYEKVAEEKNGCLYSWESFEVYRHLKFLGYIVGRQGVPWSLKNIKIKVDDEELVEESSMTEMFSNLQISEIRPIFDVYPPNSKFKKSSPGSPLFVLFLISGRPPSKQEIKDLEARYKGSPLKFCIVDHGRVSFLSFTKVELPVLP</sequence>
<name>A0ABD3S5J4_9LAMI</name>
<evidence type="ECO:0000256" key="1">
    <source>
        <dbReference type="ARBA" id="ARBA00005736"/>
    </source>
</evidence>
<dbReference type="InterPro" id="IPR024337">
    <property type="entry name" value="tRNA_splic_suSen54"/>
</dbReference>
<feature type="domain" description="tRNA-splicing endonuclease subunit Sen54 N-terminal" evidence="3">
    <location>
        <begin position="40"/>
        <end position="101"/>
    </location>
</feature>
<evidence type="ECO:0000313" key="5">
    <source>
        <dbReference type="Proteomes" id="UP001634393"/>
    </source>
</evidence>
<dbReference type="GO" id="GO:0008033">
    <property type="term" value="P:tRNA processing"/>
    <property type="evidence" value="ECO:0007669"/>
    <property type="project" value="UniProtKB-KW"/>
</dbReference>
<dbReference type="Proteomes" id="UP001634393">
    <property type="component" value="Unassembled WGS sequence"/>
</dbReference>
<evidence type="ECO:0000259" key="3">
    <source>
        <dbReference type="Pfam" id="PF12928"/>
    </source>
</evidence>
<evidence type="ECO:0000313" key="4">
    <source>
        <dbReference type="EMBL" id="KAL3819771.1"/>
    </source>
</evidence>
<gene>
    <name evidence="4" type="ORF">ACJIZ3_005676</name>
</gene>
<keyword evidence="2" id="KW-0819">tRNA processing</keyword>
<keyword evidence="5" id="KW-1185">Reference proteome</keyword>
<organism evidence="4 5">
    <name type="scientific">Penstemon smallii</name>
    <dbReference type="NCBI Taxonomy" id="265156"/>
    <lineage>
        <taxon>Eukaryota</taxon>
        <taxon>Viridiplantae</taxon>
        <taxon>Streptophyta</taxon>
        <taxon>Embryophyta</taxon>
        <taxon>Tracheophyta</taxon>
        <taxon>Spermatophyta</taxon>
        <taxon>Magnoliopsida</taxon>
        <taxon>eudicotyledons</taxon>
        <taxon>Gunneridae</taxon>
        <taxon>Pentapetalae</taxon>
        <taxon>asterids</taxon>
        <taxon>lamiids</taxon>
        <taxon>Lamiales</taxon>
        <taxon>Plantaginaceae</taxon>
        <taxon>Cheloneae</taxon>
        <taxon>Penstemon</taxon>
    </lineage>
</organism>
<accession>A0ABD3S5J4</accession>
<comment type="similarity">
    <text evidence="1">Belongs to the SEN54 family.</text>
</comment>
<proteinExistence type="inferred from homology"/>
<reference evidence="4 5" key="1">
    <citation type="submission" date="2024-12" db="EMBL/GenBank/DDBJ databases">
        <title>The unique morphological basis and parallel evolutionary history of personate flowers in Penstemon.</title>
        <authorList>
            <person name="Depatie T.H."/>
            <person name="Wessinger C.A."/>
        </authorList>
    </citation>
    <scope>NUCLEOTIDE SEQUENCE [LARGE SCALE GENOMIC DNA]</scope>
    <source>
        <strain evidence="4">WTNN_2</strain>
        <tissue evidence="4">Leaf</tissue>
    </source>
</reference>
<dbReference type="EMBL" id="JBJXBP010000007">
    <property type="protein sequence ID" value="KAL3819771.1"/>
    <property type="molecule type" value="Genomic_DNA"/>
</dbReference>
<dbReference type="PANTHER" id="PTHR21027:SF1">
    <property type="entry name" value="TRNA-SPLICING ENDONUCLEASE SUBUNIT SEN54"/>
    <property type="match status" value="1"/>
</dbReference>
<dbReference type="AlphaFoldDB" id="A0ABD3S5J4"/>
<dbReference type="InterPro" id="IPR024336">
    <property type="entry name" value="tRNA_splic_suSen54_N"/>
</dbReference>
<dbReference type="Pfam" id="PF12928">
    <property type="entry name" value="tRNA_int_end_N2"/>
    <property type="match status" value="1"/>
</dbReference>
<evidence type="ECO:0000256" key="2">
    <source>
        <dbReference type="ARBA" id="ARBA00022694"/>
    </source>
</evidence>
<protein>
    <recommendedName>
        <fullName evidence="3">tRNA-splicing endonuclease subunit Sen54 N-terminal domain-containing protein</fullName>
    </recommendedName>
</protein>
<comment type="caution">
    <text evidence="4">The sequence shown here is derived from an EMBL/GenBank/DDBJ whole genome shotgun (WGS) entry which is preliminary data.</text>
</comment>
<dbReference type="PANTHER" id="PTHR21027">
    <property type="entry name" value="TRNA-SPLICING ENDONUCLEASE SUBUNIT SEN54"/>
    <property type="match status" value="1"/>
</dbReference>